<evidence type="ECO:0000313" key="2">
    <source>
        <dbReference type="WBParaSite" id="Minc3s00195g07248"/>
    </source>
</evidence>
<dbReference type="AlphaFoldDB" id="A0A914L0K1"/>
<dbReference type="WBParaSite" id="Minc3s00195g07248">
    <property type="protein sequence ID" value="Minc3s00195g07248"/>
    <property type="gene ID" value="Minc3s00195g07248"/>
</dbReference>
<organism evidence="1 2">
    <name type="scientific">Meloidogyne incognita</name>
    <name type="common">Southern root-knot nematode worm</name>
    <name type="synonym">Oxyuris incognita</name>
    <dbReference type="NCBI Taxonomy" id="6306"/>
    <lineage>
        <taxon>Eukaryota</taxon>
        <taxon>Metazoa</taxon>
        <taxon>Ecdysozoa</taxon>
        <taxon>Nematoda</taxon>
        <taxon>Chromadorea</taxon>
        <taxon>Rhabditida</taxon>
        <taxon>Tylenchina</taxon>
        <taxon>Tylenchomorpha</taxon>
        <taxon>Tylenchoidea</taxon>
        <taxon>Meloidogynidae</taxon>
        <taxon>Meloidogyninae</taxon>
        <taxon>Meloidogyne</taxon>
        <taxon>Meloidogyne incognita group</taxon>
    </lineage>
</organism>
<protein>
    <submittedName>
        <fullName evidence="2">Uncharacterized protein</fullName>
    </submittedName>
</protein>
<sequence length="59" mass="6652">MFTAKFKNMNEDGCKEYGFQCDEKTPLLLGEPNKLREEYSVNGRKTAFPNKGYAVSGVV</sequence>
<keyword evidence="1" id="KW-1185">Reference proteome</keyword>
<reference evidence="2" key="1">
    <citation type="submission" date="2022-11" db="UniProtKB">
        <authorList>
            <consortium name="WormBaseParasite"/>
        </authorList>
    </citation>
    <scope>IDENTIFICATION</scope>
</reference>
<evidence type="ECO:0000313" key="1">
    <source>
        <dbReference type="Proteomes" id="UP000887563"/>
    </source>
</evidence>
<proteinExistence type="predicted"/>
<dbReference type="Proteomes" id="UP000887563">
    <property type="component" value="Unplaced"/>
</dbReference>
<accession>A0A914L0K1</accession>
<name>A0A914L0K1_MELIC</name>